<name>G7YKN8_CLOSI</name>
<evidence type="ECO:0000313" key="4">
    <source>
        <dbReference type="Proteomes" id="UP000008909"/>
    </source>
</evidence>
<dbReference type="EMBL" id="DF143516">
    <property type="protein sequence ID" value="GAA53520.1"/>
    <property type="molecule type" value="Genomic_DNA"/>
</dbReference>
<dbReference type="GO" id="GO:0003676">
    <property type="term" value="F:nucleic acid binding"/>
    <property type="evidence" value="ECO:0007669"/>
    <property type="project" value="InterPro"/>
</dbReference>
<dbReference type="InterPro" id="IPR001584">
    <property type="entry name" value="Integrase_cat-core"/>
</dbReference>
<dbReference type="PANTHER" id="PTHR37984">
    <property type="entry name" value="PROTEIN CBG26694"/>
    <property type="match status" value="1"/>
</dbReference>
<feature type="region of interest" description="Disordered" evidence="1">
    <location>
        <begin position="824"/>
        <end position="893"/>
    </location>
</feature>
<dbReference type="Gene3D" id="3.30.420.10">
    <property type="entry name" value="Ribonuclease H-like superfamily/Ribonuclease H"/>
    <property type="match status" value="1"/>
</dbReference>
<dbReference type="SUPFAM" id="SSF56219">
    <property type="entry name" value="DNase I-like"/>
    <property type="match status" value="1"/>
</dbReference>
<protein>
    <recommendedName>
        <fullName evidence="2">Integrase catalytic domain-containing protein</fullName>
    </recommendedName>
</protein>
<dbReference type="Pfam" id="PF00665">
    <property type="entry name" value="rve"/>
    <property type="match status" value="1"/>
</dbReference>
<organism evidence="3 4">
    <name type="scientific">Clonorchis sinensis</name>
    <name type="common">Chinese liver fluke</name>
    <dbReference type="NCBI Taxonomy" id="79923"/>
    <lineage>
        <taxon>Eukaryota</taxon>
        <taxon>Metazoa</taxon>
        <taxon>Spiralia</taxon>
        <taxon>Lophotrochozoa</taxon>
        <taxon>Platyhelminthes</taxon>
        <taxon>Trematoda</taxon>
        <taxon>Digenea</taxon>
        <taxon>Opisthorchiida</taxon>
        <taxon>Opisthorchiata</taxon>
        <taxon>Opisthorchiidae</taxon>
        <taxon>Clonorchis</taxon>
    </lineage>
</organism>
<reference evidence="3" key="1">
    <citation type="journal article" date="2011" name="Genome Biol.">
        <title>The draft genome of the carcinogenic human liver fluke Clonorchis sinensis.</title>
        <authorList>
            <person name="Wang X."/>
            <person name="Chen W."/>
            <person name="Huang Y."/>
            <person name="Sun J."/>
            <person name="Men J."/>
            <person name="Liu H."/>
            <person name="Luo F."/>
            <person name="Guo L."/>
            <person name="Lv X."/>
            <person name="Deng C."/>
            <person name="Zhou C."/>
            <person name="Fan Y."/>
            <person name="Li X."/>
            <person name="Huang L."/>
            <person name="Hu Y."/>
            <person name="Liang C."/>
            <person name="Hu X."/>
            <person name="Xu J."/>
            <person name="Yu X."/>
        </authorList>
    </citation>
    <scope>NUCLEOTIDE SEQUENCE [LARGE SCALE GENOMIC DNA]</scope>
    <source>
        <strain evidence="3">Henan</strain>
    </source>
</reference>
<proteinExistence type="predicted"/>
<dbReference type="PROSITE" id="PS50994">
    <property type="entry name" value="INTEGRASE"/>
    <property type="match status" value="1"/>
</dbReference>
<reference key="2">
    <citation type="submission" date="2011-10" db="EMBL/GenBank/DDBJ databases">
        <title>The genome and transcriptome sequence of Clonorchis sinensis provide insights into the carcinogenic liver fluke.</title>
        <authorList>
            <person name="Wang X."/>
            <person name="Huang Y."/>
            <person name="Chen W."/>
            <person name="Liu H."/>
            <person name="Guo L."/>
            <person name="Chen Y."/>
            <person name="Luo F."/>
            <person name="Zhou W."/>
            <person name="Sun J."/>
            <person name="Mao Q."/>
            <person name="Liang P."/>
            <person name="Zhou C."/>
            <person name="Tian Y."/>
            <person name="Men J."/>
            <person name="Lv X."/>
            <person name="Huang L."/>
            <person name="Zhou J."/>
            <person name="Hu Y."/>
            <person name="Li R."/>
            <person name="Zhang F."/>
            <person name="Lei H."/>
            <person name="Li X."/>
            <person name="Hu X."/>
            <person name="Liang C."/>
            <person name="Xu J."/>
            <person name="Wu Z."/>
            <person name="Yu X."/>
        </authorList>
    </citation>
    <scope>NUCLEOTIDE SEQUENCE</scope>
    <source>
        <strain>Henan</strain>
    </source>
</reference>
<feature type="compositionally biased region" description="Polar residues" evidence="1">
    <location>
        <begin position="841"/>
        <end position="856"/>
    </location>
</feature>
<feature type="region of interest" description="Disordered" evidence="1">
    <location>
        <begin position="664"/>
        <end position="756"/>
    </location>
</feature>
<keyword evidence="4" id="KW-1185">Reference proteome</keyword>
<dbReference type="GO" id="GO:0015074">
    <property type="term" value="P:DNA integration"/>
    <property type="evidence" value="ECO:0007669"/>
    <property type="project" value="InterPro"/>
</dbReference>
<evidence type="ECO:0000259" key="2">
    <source>
        <dbReference type="PROSITE" id="PS50994"/>
    </source>
</evidence>
<dbReference type="PANTHER" id="PTHR37984:SF5">
    <property type="entry name" value="PROTEIN NYNRIN-LIKE"/>
    <property type="match status" value="1"/>
</dbReference>
<feature type="compositionally biased region" description="Basic and acidic residues" evidence="1">
    <location>
        <begin position="722"/>
        <end position="732"/>
    </location>
</feature>
<dbReference type="InterPro" id="IPR036397">
    <property type="entry name" value="RNaseH_sf"/>
</dbReference>
<dbReference type="InterPro" id="IPR036691">
    <property type="entry name" value="Endo/exonu/phosph_ase_sf"/>
</dbReference>
<accession>G7YKN8</accession>
<feature type="compositionally biased region" description="Polar residues" evidence="1">
    <location>
        <begin position="704"/>
        <end position="719"/>
    </location>
</feature>
<feature type="domain" description="Integrase catalytic" evidence="2">
    <location>
        <begin position="151"/>
        <end position="312"/>
    </location>
</feature>
<feature type="compositionally biased region" description="Polar residues" evidence="1">
    <location>
        <begin position="675"/>
        <end position="691"/>
    </location>
</feature>
<evidence type="ECO:0000313" key="3">
    <source>
        <dbReference type="EMBL" id="GAA53520.1"/>
    </source>
</evidence>
<dbReference type="Gene3D" id="3.60.10.10">
    <property type="entry name" value="Endonuclease/exonuclease/phosphatase"/>
    <property type="match status" value="1"/>
</dbReference>
<dbReference type="InterPro" id="IPR012337">
    <property type="entry name" value="RNaseH-like_sf"/>
</dbReference>
<evidence type="ECO:0000256" key="1">
    <source>
        <dbReference type="SAM" id="MobiDB-lite"/>
    </source>
</evidence>
<sequence length="1348" mass="150071">MDDKKLTAYFLHFVSKEVYTLIKNLVYSESTIDISYNALKKKVLQHFKPINFVAAERDSLNMFMRSHSLSFRDSLSQLQTQAAKCDYGTQLEDRLRDRLIAGIQFLEIVILSQRFKNLENVNCVDKIIPDSHALTGQRNVISAGKRDAFNLSQYPWPFTCETFQRVHADYCGPSLDKYYVLIVIDTYPRLPEVFPATSPRAEFRQQASRKVFSHESVPTALVTDNDTHFTAKSLEEWLKRLGCRHLFTAPRYFQSNGLAENFVRTLKSTITSFSPTSFMELNRVIDNFLMQYRNAVHSATGKSPAFLFKSSSLRTSSDCAQTAYVALFKSDDLRPAIGIILSSTGKRMVTIPDLDAFDEFLAYLTNQGANESVFSSKHRRRTDFVAQLSSMLSQGLSFMVVGCSSIDIAKIGLSNLTQVHQFCNNTPHPNNILVLTGGSSDSSHRIEYGSRNTDIMTPCLGPWTVYEHLGCGRNGYPSNVRRGMQCRTRKAWWHFNCASSQDDQRAEANDCDSGRQFLLNNRRPLEFQRQRCSGGGKPHVDGTFKVRRAARAPFRNRRKRCSSELHIQVTTELDWVRLAESSGKPTGKQTTRADVDIGECCKNRTTTEAVKLPSSSSTASKVASLIVDTVVAKVPDSQGLKPNPGEPETPSCTQLATLIAGDSDNHTSAKESAQETKQTQICFNSLNNSQSGRRKGVIERATRKNTSSAKGKSPAQTGLPQGEKKPANEKQPTKPPIEGADKYASEVPSEPSTQTRRAAIKSANLPGYTTLGSSPSEAAETVLKCLSTNCLSLFNKLCDIKQSVCLDYTIRQIRKLLAGFKVQSSEKTSLMGAPPKELLGKNTSSAKGKSPAQTGLPQGEKNPANEKQPTKPPIEGADKYASEVPSEPSTQTRRAAIKSANLPGYTTLGSSPSEAAETVLKCLSTNCLSLFNKLCDIKQSVCLEQPSIIALTETWLTPDVSDAEISIDGYSIFRADSKRGRVAPLHLFTMHGSDCFHLGVVYRSPSSSPEDDQFLIRTLGQLFSSYHFIHLRLVGDFNAPKAPWTELQCVGSSGIRVAVLVNESQRENGMQLKGRVSAVVSLALLATGGAEGADTVWEELTDVQGLVTTGKTDQEWMLISMYRPFQCKNPRLNIVTQKMKIRSKHKAFQSDNWQSTDSDVCFCGRNGLEKDISGYRTVRSVLQRMERRNQVLICSTTDRIPIKRTKSVILAAFKILDKRVSRHHGMGKRTINNDAISRNRKDSTKQRGFMEATANIHQTVYKRTDTGSLSLGVGRMERYLRRKQPIRWRGIYCLSGRMPCDRLTECKNETQLLPPMMVACIAIRRQFIHAEQKSTHTDLSCPHNTSPI</sequence>
<gene>
    <name evidence="3" type="ORF">CLF_110410</name>
</gene>
<dbReference type="Proteomes" id="UP000008909">
    <property type="component" value="Unassembled WGS sequence"/>
</dbReference>
<dbReference type="InterPro" id="IPR050951">
    <property type="entry name" value="Retrovirus_Pol_polyprotein"/>
</dbReference>
<dbReference type="SUPFAM" id="SSF53098">
    <property type="entry name" value="Ribonuclease H-like"/>
    <property type="match status" value="1"/>
</dbReference>
<feature type="compositionally biased region" description="Basic and acidic residues" evidence="1">
    <location>
        <begin position="664"/>
        <end position="674"/>
    </location>
</feature>